<evidence type="ECO:0000313" key="2">
    <source>
        <dbReference type="EMBL" id="AWW00826.1"/>
    </source>
</evidence>
<dbReference type="EMBL" id="CP029480">
    <property type="protein sequence ID" value="AWW00826.1"/>
    <property type="molecule type" value="Genomic_DNA"/>
</dbReference>
<keyword evidence="3" id="KW-1185">Reference proteome</keyword>
<keyword evidence="1" id="KW-0732">Signal</keyword>
<dbReference type="Proteomes" id="UP000249873">
    <property type="component" value="Chromosome"/>
</dbReference>
<dbReference type="PROSITE" id="PS51257">
    <property type="entry name" value="PROKAR_LIPOPROTEIN"/>
    <property type="match status" value="1"/>
</dbReference>
<dbReference type="AlphaFoldDB" id="A0A2Z4GII5"/>
<feature type="chain" id="PRO_5016236428" description="Methane oxygenase PmoA" evidence="1">
    <location>
        <begin position="23"/>
        <end position="357"/>
    </location>
</feature>
<name>A0A2Z4GII5_9BACT</name>
<dbReference type="InterPro" id="IPR029475">
    <property type="entry name" value="DUF6807"/>
</dbReference>
<accession>A0A2Z4GII5</accession>
<sequence length="357" mass="39334">MNKAGALGLGLAAILFSMSSCASSSSTEDSTATEKERIELVRQDGEKKVDVMIDGKLFTSYIYPNTIKKPVLYPIITPKGTKITRKFPLEPSVGERVDHPHHVGLWFNYGDVNGLDFWNNSDSIDASKREHYGTIVHKEIKSTTNGNDKAELAVVMDWEAPDGTVLLKENTTFVFSGEGDQYAIDRITTLTAENEDVSFNDNKEGMIGVRLTRAMEHPSDKPDVFTDANGISTGVAVLDNEGVNGHYLNAEGVEGEDCWGLRSNWMNLGSTIGDEKVSLAILDHKDNVGYPTYWHARGYGLFAANPLGQEVFSDGKESLNFKLAKGESVTFKYRVIVASADLNKEILDKKFTEFSAQ</sequence>
<organism evidence="2 3">
    <name type="scientific">Arcticibacterium luteifluviistationis</name>
    <dbReference type="NCBI Taxonomy" id="1784714"/>
    <lineage>
        <taxon>Bacteria</taxon>
        <taxon>Pseudomonadati</taxon>
        <taxon>Bacteroidota</taxon>
        <taxon>Cytophagia</taxon>
        <taxon>Cytophagales</taxon>
        <taxon>Leadbetterellaceae</taxon>
        <taxon>Arcticibacterium</taxon>
    </lineage>
</organism>
<dbReference type="OrthoDB" id="2540540at2"/>
<evidence type="ECO:0000313" key="3">
    <source>
        <dbReference type="Proteomes" id="UP000249873"/>
    </source>
</evidence>
<reference evidence="2 3" key="1">
    <citation type="submission" date="2018-05" db="EMBL/GenBank/DDBJ databases">
        <title>Complete genome sequence of Arcticibacterium luteifluviistationis SM1504T, a cytophagaceae bacterium isolated from Arctic surface seawater.</title>
        <authorList>
            <person name="Li Y."/>
            <person name="Qin Q.-L."/>
        </authorList>
    </citation>
    <scope>NUCLEOTIDE SEQUENCE [LARGE SCALE GENOMIC DNA]</scope>
    <source>
        <strain evidence="2 3">SM1504</strain>
    </source>
</reference>
<dbReference type="KEGG" id="als:DJ013_06525"/>
<dbReference type="Pfam" id="PF14100">
    <property type="entry name" value="DUF6807"/>
    <property type="match status" value="1"/>
</dbReference>
<evidence type="ECO:0000256" key="1">
    <source>
        <dbReference type="SAM" id="SignalP"/>
    </source>
</evidence>
<feature type="signal peptide" evidence="1">
    <location>
        <begin position="1"/>
        <end position="22"/>
    </location>
</feature>
<proteinExistence type="predicted"/>
<gene>
    <name evidence="2" type="ORF">DJ013_06525</name>
</gene>
<protein>
    <recommendedName>
        <fullName evidence="4">Methane oxygenase PmoA</fullName>
    </recommendedName>
</protein>
<evidence type="ECO:0008006" key="4">
    <source>
        <dbReference type="Google" id="ProtNLM"/>
    </source>
</evidence>